<keyword evidence="2" id="KW-1185">Reference proteome</keyword>
<organism evidence="1 2">
    <name type="scientific">Tenacibaculum caenipelagi</name>
    <dbReference type="NCBI Taxonomy" id="1325435"/>
    <lineage>
        <taxon>Bacteria</taxon>
        <taxon>Pseudomonadati</taxon>
        <taxon>Bacteroidota</taxon>
        <taxon>Flavobacteriia</taxon>
        <taxon>Flavobacteriales</taxon>
        <taxon>Flavobacteriaceae</taxon>
        <taxon>Tenacibaculum</taxon>
    </lineage>
</organism>
<dbReference type="EMBL" id="SNYH01000005">
    <property type="protein sequence ID" value="TDQ23883.1"/>
    <property type="molecule type" value="Genomic_DNA"/>
</dbReference>
<dbReference type="Proteomes" id="UP000295390">
    <property type="component" value="Unassembled WGS sequence"/>
</dbReference>
<protein>
    <submittedName>
        <fullName evidence="1">Uncharacterized protein DUF2024</fullName>
    </submittedName>
</protein>
<name>A0A4R6TEY3_9FLAO</name>
<dbReference type="RefSeq" id="WP_133537087.1">
    <property type="nucleotide sequence ID" value="NZ_SNYH01000005.1"/>
</dbReference>
<evidence type="ECO:0000313" key="2">
    <source>
        <dbReference type="Proteomes" id="UP000295390"/>
    </source>
</evidence>
<gene>
    <name evidence="1" type="ORF">DFQ07_2415</name>
</gene>
<dbReference type="OrthoDB" id="9795699at2"/>
<dbReference type="Gene3D" id="3.10.510.10">
    <property type="entry name" value="NE1680-like"/>
    <property type="match status" value="1"/>
</dbReference>
<comment type="caution">
    <text evidence="1">The sequence shown here is derived from an EMBL/GenBank/DDBJ whole genome shotgun (WGS) entry which is preliminary data.</text>
</comment>
<dbReference type="AlphaFoldDB" id="A0A4R6TEY3"/>
<proteinExistence type="predicted"/>
<evidence type="ECO:0000313" key="1">
    <source>
        <dbReference type="EMBL" id="TDQ23883.1"/>
    </source>
</evidence>
<accession>A0A4R6TEY3</accession>
<dbReference type="InterPro" id="IPR018592">
    <property type="entry name" value="DUF2024"/>
</dbReference>
<dbReference type="Pfam" id="PF09630">
    <property type="entry name" value="DUF2024"/>
    <property type="match status" value="1"/>
</dbReference>
<reference evidence="1 2" key="1">
    <citation type="submission" date="2019-03" db="EMBL/GenBank/DDBJ databases">
        <title>Genomic Encyclopedia of Type Strains, Phase III (KMG-III): the genomes of soil and plant-associated and newly described type strains.</title>
        <authorList>
            <person name="Whitman W."/>
        </authorList>
    </citation>
    <scope>NUCLEOTIDE SEQUENCE [LARGE SCALE GENOMIC DNA]</scope>
    <source>
        <strain evidence="1 2">CECT 8283</strain>
    </source>
</reference>
<sequence>MKVAVWDTYVKRDDGKIMHFDVLVPSDVKEENFVFGFAKQYLQKKPFKTNQISSNECKFCHIEQATQEMLINIKANGYSIIEMENCN</sequence>
<dbReference type="SUPFAM" id="SSF160766">
    <property type="entry name" value="NE1680-like"/>
    <property type="match status" value="1"/>
</dbReference>
<dbReference type="InterPro" id="IPR023122">
    <property type="entry name" value="NE1680-like_sf"/>
</dbReference>